<accession>A0A183JUC1</accession>
<keyword evidence="2" id="KW-1185">Reference proteome</keyword>
<reference evidence="1 2" key="2">
    <citation type="submission" date="2018-11" db="EMBL/GenBank/DDBJ databases">
        <authorList>
            <consortium name="Pathogen Informatics"/>
        </authorList>
    </citation>
    <scope>NUCLEOTIDE SEQUENCE [LARGE SCALE GENOMIC DNA]</scope>
    <source>
        <strain evidence="1">Dakar</strain>
        <strain evidence="2">Dakar, Senegal</strain>
    </source>
</reference>
<proteinExistence type="predicted"/>
<evidence type="ECO:0000313" key="2">
    <source>
        <dbReference type="Proteomes" id="UP000279833"/>
    </source>
</evidence>
<evidence type="ECO:0000313" key="1">
    <source>
        <dbReference type="EMBL" id="VDP02917.1"/>
    </source>
</evidence>
<dbReference type="WBParaSite" id="SCUD_0000631201-mRNA-1">
    <property type="protein sequence ID" value="SCUD_0000631201-mRNA-1"/>
    <property type="gene ID" value="SCUD_0000631201"/>
</dbReference>
<evidence type="ECO:0000313" key="3">
    <source>
        <dbReference type="WBParaSite" id="SCUD_0000631201-mRNA-1"/>
    </source>
</evidence>
<dbReference type="AlphaFoldDB" id="A0A183JUC1"/>
<reference evidence="3" key="1">
    <citation type="submission" date="2016-06" db="UniProtKB">
        <authorList>
            <consortium name="WormBaseParasite"/>
        </authorList>
    </citation>
    <scope>IDENTIFICATION</scope>
</reference>
<gene>
    <name evidence="1" type="ORF">SCUD_LOCUS6312</name>
</gene>
<sequence length="143" mass="15962">MVFHNDSHISDEIPCKSEENMLNKRSDDQVLTSFYQENATGVMETIIITITNCTTDFFTIVVSVHNRHGDCIQSQVPMVVRGSQQETLDPGFVLLGTRRQGVPVILREPVLPGGFDLVSSSFKARDVTTELSEPQLTSCRTEM</sequence>
<protein>
    <submittedName>
        <fullName evidence="3">Deleted in lung and esophageal cancer protein 1</fullName>
    </submittedName>
</protein>
<dbReference type="Proteomes" id="UP000279833">
    <property type="component" value="Unassembled WGS sequence"/>
</dbReference>
<organism evidence="3">
    <name type="scientific">Schistosoma curassoni</name>
    <dbReference type="NCBI Taxonomy" id="6186"/>
    <lineage>
        <taxon>Eukaryota</taxon>
        <taxon>Metazoa</taxon>
        <taxon>Spiralia</taxon>
        <taxon>Lophotrochozoa</taxon>
        <taxon>Platyhelminthes</taxon>
        <taxon>Trematoda</taxon>
        <taxon>Digenea</taxon>
        <taxon>Strigeidida</taxon>
        <taxon>Schistosomatoidea</taxon>
        <taxon>Schistosomatidae</taxon>
        <taxon>Schistosoma</taxon>
    </lineage>
</organism>
<name>A0A183JUC1_9TREM</name>
<dbReference type="EMBL" id="UZAK01013414">
    <property type="protein sequence ID" value="VDP02917.1"/>
    <property type="molecule type" value="Genomic_DNA"/>
</dbReference>